<sequence length="148" mass="17018">MASRDVPYPRSNAQQQTRTCLCSPTTHPGSFRCSLHRNFRKVSSGSRTGRVGSHHNWDLTVVAKANPFKAILLQIIKPSSHDLHRRRDFQPRPTRLHRIVSSPVSDKMFLLPPIWNRRNYMGIRGYKRGRFQNNIEKSNAVKLSLSSV</sequence>
<dbReference type="Proteomes" id="UP000886885">
    <property type="component" value="Chromosome 6A"/>
</dbReference>
<keyword evidence="3" id="KW-1185">Reference proteome</keyword>
<protein>
    <recommendedName>
        <fullName evidence="4">Serine-rich protein-related</fullName>
    </recommendedName>
</protein>
<dbReference type="OrthoDB" id="638181at2759"/>
<reference evidence="2" key="1">
    <citation type="journal article" date="2020" name="bioRxiv">
        <title>Hybrid origin of Populus tomentosa Carr. identified through genome sequencing and phylogenomic analysis.</title>
        <authorList>
            <person name="An X."/>
            <person name="Gao K."/>
            <person name="Chen Z."/>
            <person name="Li J."/>
            <person name="Yang X."/>
            <person name="Yang X."/>
            <person name="Zhou J."/>
            <person name="Guo T."/>
            <person name="Zhao T."/>
            <person name="Huang S."/>
            <person name="Miao D."/>
            <person name="Khan W.U."/>
            <person name="Rao P."/>
            <person name="Ye M."/>
            <person name="Lei B."/>
            <person name="Liao W."/>
            <person name="Wang J."/>
            <person name="Ji L."/>
            <person name="Li Y."/>
            <person name="Guo B."/>
            <person name="Mustafa N.S."/>
            <person name="Li S."/>
            <person name="Yun Q."/>
            <person name="Keller S.R."/>
            <person name="Mao J."/>
            <person name="Zhang R."/>
            <person name="Strauss S.H."/>
        </authorList>
    </citation>
    <scope>NUCLEOTIDE SEQUENCE</scope>
    <source>
        <strain evidence="2">GM15</strain>
        <tissue evidence="2">Leaf</tissue>
    </source>
</reference>
<dbReference type="EMBL" id="JAAWWB010000011">
    <property type="protein sequence ID" value="KAG6771348.1"/>
    <property type="molecule type" value="Genomic_DNA"/>
</dbReference>
<dbReference type="AlphaFoldDB" id="A0A8X7ZS19"/>
<accession>A0A8X7ZS19</accession>
<evidence type="ECO:0008006" key="4">
    <source>
        <dbReference type="Google" id="ProtNLM"/>
    </source>
</evidence>
<dbReference type="PANTHER" id="PTHR33132">
    <property type="entry name" value="OSJNBB0118P14.9 PROTEIN"/>
    <property type="match status" value="1"/>
</dbReference>
<evidence type="ECO:0000256" key="1">
    <source>
        <dbReference type="SAM" id="MobiDB-lite"/>
    </source>
</evidence>
<proteinExistence type="predicted"/>
<gene>
    <name evidence="2" type="ORF">POTOM_022699</name>
</gene>
<dbReference type="PANTHER" id="PTHR33132:SF92">
    <property type="entry name" value="SERINE-RICH PROTEIN"/>
    <property type="match status" value="1"/>
</dbReference>
<feature type="region of interest" description="Disordered" evidence="1">
    <location>
        <begin position="1"/>
        <end position="20"/>
    </location>
</feature>
<comment type="caution">
    <text evidence="2">The sequence shown here is derived from an EMBL/GenBank/DDBJ whole genome shotgun (WGS) entry which is preliminary data.</text>
</comment>
<feature type="compositionally biased region" description="Polar residues" evidence="1">
    <location>
        <begin position="11"/>
        <end position="20"/>
    </location>
</feature>
<organism evidence="2 3">
    <name type="scientific">Populus tomentosa</name>
    <name type="common">Chinese white poplar</name>
    <dbReference type="NCBI Taxonomy" id="118781"/>
    <lineage>
        <taxon>Eukaryota</taxon>
        <taxon>Viridiplantae</taxon>
        <taxon>Streptophyta</taxon>
        <taxon>Embryophyta</taxon>
        <taxon>Tracheophyta</taxon>
        <taxon>Spermatophyta</taxon>
        <taxon>Magnoliopsida</taxon>
        <taxon>eudicotyledons</taxon>
        <taxon>Gunneridae</taxon>
        <taxon>Pentapetalae</taxon>
        <taxon>rosids</taxon>
        <taxon>fabids</taxon>
        <taxon>Malpighiales</taxon>
        <taxon>Salicaceae</taxon>
        <taxon>Saliceae</taxon>
        <taxon>Populus</taxon>
    </lineage>
</organism>
<evidence type="ECO:0000313" key="3">
    <source>
        <dbReference type="Proteomes" id="UP000886885"/>
    </source>
</evidence>
<name>A0A8X7ZS19_POPTO</name>
<evidence type="ECO:0000313" key="2">
    <source>
        <dbReference type="EMBL" id="KAG6771348.1"/>
    </source>
</evidence>